<dbReference type="SMR" id="A0A6P7S7Q8"/>
<dbReference type="SUPFAM" id="SSF50494">
    <property type="entry name" value="Trypsin-like serine proteases"/>
    <property type="match status" value="1"/>
</dbReference>
<organism evidence="21 22">
    <name type="scientific">Octopus sinensis</name>
    <name type="common">East Asian common octopus</name>
    <dbReference type="NCBI Taxonomy" id="2607531"/>
    <lineage>
        <taxon>Eukaryota</taxon>
        <taxon>Metazoa</taxon>
        <taxon>Spiralia</taxon>
        <taxon>Lophotrochozoa</taxon>
        <taxon>Mollusca</taxon>
        <taxon>Cephalopoda</taxon>
        <taxon>Coleoidea</taxon>
        <taxon>Octopodiformes</taxon>
        <taxon>Octopoda</taxon>
        <taxon>Incirrata</taxon>
        <taxon>Octopodidae</taxon>
        <taxon>Octopus</taxon>
    </lineage>
</organism>
<dbReference type="FunFam" id="2.40.10.10:FF:000146">
    <property type="entry name" value="Serine protease 53"/>
    <property type="match status" value="1"/>
</dbReference>
<dbReference type="PROSITE" id="PS50068">
    <property type="entry name" value="LDLRA_2"/>
    <property type="match status" value="3"/>
</dbReference>
<evidence type="ECO:0000259" key="18">
    <source>
        <dbReference type="PROSITE" id="PS50060"/>
    </source>
</evidence>
<dbReference type="InterPro" id="IPR036055">
    <property type="entry name" value="LDL_receptor-like_sf"/>
</dbReference>
<dbReference type="Pfam" id="PF00089">
    <property type="entry name" value="Trypsin"/>
    <property type="match status" value="1"/>
</dbReference>
<evidence type="ECO:0000256" key="3">
    <source>
        <dbReference type="ARBA" id="ARBA00022525"/>
    </source>
</evidence>
<feature type="disulfide bond" evidence="15">
    <location>
        <begin position="1087"/>
        <end position="1105"/>
    </location>
</feature>
<dbReference type="GO" id="GO:0016020">
    <property type="term" value="C:membrane"/>
    <property type="evidence" value="ECO:0007669"/>
    <property type="project" value="UniProtKB-SubCell"/>
</dbReference>
<evidence type="ECO:0000256" key="15">
    <source>
        <dbReference type="PROSITE-ProRule" id="PRU00124"/>
    </source>
</evidence>
<dbReference type="Pfam" id="PF00530">
    <property type="entry name" value="SRCR"/>
    <property type="match status" value="1"/>
</dbReference>
<feature type="domain" description="MAM" evidence="18">
    <location>
        <begin position="130"/>
        <end position="285"/>
    </location>
</feature>
<keyword evidence="5" id="KW-0812">Transmembrane</keyword>
<dbReference type="PROSITE" id="PS01209">
    <property type="entry name" value="LDLRA_1"/>
    <property type="match status" value="2"/>
</dbReference>
<dbReference type="CDD" id="cd00112">
    <property type="entry name" value="LDLa"/>
    <property type="match status" value="3"/>
</dbReference>
<evidence type="ECO:0000256" key="12">
    <source>
        <dbReference type="ARBA" id="ARBA00023145"/>
    </source>
</evidence>
<feature type="domain" description="MAM" evidence="18">
    <location>
        <begin position="755"/>
        <end position="897"/>
    </location>
</feature>
<dbReference type="CDD" id="cd06263">
    <property type="entry name" value="MAM"/>
    <property type="match status" value="3"/>
</dbReference>
<dbReference type="PROSITE" id="PS50240">
    <property type="entry name" value="TRYPSIN_DOM"/>
    <property type="match status" value="1"/>
</dbReference>
<evidence type="ECO:0000256" key="7">
    <source>
        <dbReference type="ARBA" id="ARBA00022737"/>
    </source>
</evidence>
<dbReference type="PROSITE" id="PS50060">
    <property type="entry name" value="MAM_2"/>
    <property type="match status" value="4"/>
</dbReference>
<comment type="caution">
    <text evidence="16">Lacks conserved residue(s) required for the propagation of feature annotation.</text>
</comment>
<dbReference type="PRINTS" id="PR00261">
    <property type="entry name" value="LDLRECEPTOR"/>
</dbReference>
<feature type="domain" description="SRCR" evidence="20">
    <location>
        <begin position="942"/>
        <end position="1031"/>
    </location>
</feature>
<dbReference type="InterPro" id="IPR002172">
    <property type="entry name" value="LDrepeatLR_classA_rpt"/>
</dbReference>
<dbReference type="SMART" id="SM00192">
    <property type="entry name" value="LDLa"/>
    <property type="match status" value="3"/>
</dbReference>
<proteinExistence type="predicted"/>
<dbReference type="SUPFAM" id="SSF56487">
    <property type="entry name" value="SRCR-like"/>
    <property type="match status" value="2"/>
</dbReference>
<keyword evidence="8" id="KW-0378">Hydrolase</keyword>
<evidence type="ECO:0000256" key="14">
    <source>
        <dbReference type="ARBA" id="ARBA00023180"/>
    </source>
</evidence>
<dbReference type="SUPFAM" id="SSF49899">
    <property type="entry name" value="Concanavalin A-like lectins/glucanases"/>
    <property type="match status" value="5"/>
</dbReference>
<evidence type="ECO:0000259" key="19">
    <source>
        <dbReference type="PROSITE" id="PS50240"/>
    </source>
</evidence>
<dbReference type="PANTHER" id="PTHR23282:SF101">
    <property type="entry name" value="MAM DOMAIN-CONTAINING PROTEIN"/>
    <property type="match status" value="1"/>
</dbReference>
<dbReference type="Gene3D" id="2.60.120.200">
    <property type="match status" value="5"/>
</dbReference>
<dbReference type="InterPro" id="IPR000998">
    <property type="entry name" value="MAM_dom"/>
</dbReference>
<dbReference type="Pfam" id="PF00057">
    <property type="entry name" value="Ldl_recept_a"/>
    <property type="match status" value="1"/>
</dbReference>
<dbReference type="GO" id="GO:0005576">
    <property type="term" value="C:extracellular region"/>
    <property type="evidence" value="ECO:0007669"/>
    <property type="project" value="UniProtKB-SubCell"/>
</dbReference>
<feature type="chain" id="PRO_5027627328" evidence="17">
    <location>
        <begin position="28"/>
        <end position="1440"/>
    </location>
</feature>
<dbReference type="Gene3D" id="4.10.400.10">
    <property type="entry name" value="Low-density Lipoprotein Receptor"/>
    <property type="match status" value="3"/>
</dbReference>
<dbReference type="Gene3D" id="3.10.250.10">
    <property type="entry name" value="SRCR-like domain"/>
    <property type="match status" value="1"/>
</dbReference>
<dbReference type="Proteomes" id="UP000515154">
    <property type="component" value="Linkage group LG3"/>
</dbReference>
<name>A0A6P7S7Q8_9MOLL</name>
<reference evidence="22" key="1">
    <citation type="submission" date="2025-08" db="UniProtKB">
        <authorList>
            <consortium name="RefSeq"/>
        </authorList>
    </citation>
    <scope>IDENTIFICATION</scope>
</reference>
<dbReference type="PROSITE" id="PS50287">
    <property type="entry name" value="SRCR_2"/>
    <property type="match status" value="2"/>
</dbReference>
<dbReference type="InterPro" id="IPR001190">
    <property type="entry name" value="SRCR"/>
</dbReference>
<feature type="disulfide bond" evidence="15">
    <location>
        <begin position="920"/>
        <end position="935"/>
    </location>
</feature>
<accession>A0A6P7S7Q8</accession>
<evidence type="ECO:0000256" key="4">
    <source>
        <dbReference type="ARBA" id="ARBA00022670"/>
    </source>
</evidence>
<dbReference type="Gene3D" id="2.40.10.10">
    <property type="entry name" value="Trypsin-like serine proteases"/>
    <property type="match status" value="1"/>
</dbReference>
<feature type="disulfide bond" evidence="15">
    <location>
        <begin position="1062"/>
        <end position="1077"/>
    </location>
</feature>
<evidence type="ECO:0000256" key="8">
    <source>
        <dbReference type="ARBA" id="ARBA00022801"/>
    </source>
</evidence>
<dbReference type="Pfam" id="PF00629">
    <property type="entry name" value="MAM"/>
    <property type="match status" value="5"/>
</dbReference>
<evidence type="ECO:0000256" key="2">
    <source>
        <dbReference type="ARBA" id="ARBA00004613"/>
    </source>
</evidence>
<evidence type="ECO:0000313" key="21">
    <source>
        <dbReference type="Proteomes" id="UP000515154"/>
    </source>
</evidence>
<keyword evidence="3" id="KW-0964">Secreted</keyword>
<keyword evidence="4" id="KW-0645">Protease</keyword>
<evidence type="ECO:0000256" key="13">
    <source>
        <dbReference type="ARBA" id="ARBA00023157"/>
    </source>
</evidence>
<feature type="domain" description="Peptidase S1" evidence="19">
    <location>
        <begin position="1216"/>
        <end position="1440"/>
    </location>
</feature>
<dbReference type="GO" id="GO:0006508">
    <property type="term" value="P:proteolysis"/>
    <property type="evidence" value="ECO:0007669"/>
    <property type="project" value="UniProtKB-KW"/>
</dbReference>
<dbReference type="SUPFAM" id="SSF57424">
    <property type="entry name" value="LDL receptor-like module"/>
    <property type="match status" value="2"/>
</dbReference>
<evidence type="ECO:0000313" key="22">
    <source>
        <dbReference type="RefSeq" id="XP_029634237.1"/>
    </source>
</evidence>
<feature type="domain" description="MAM" evidence="18">
    <location>
        <begin position="447"/>
        <end position="605"/>
    </location>
</feature>
<dbReference type="RefSeq" id="XP_029634237.1">
    <property type="nucleotide sequence ID" value="XM_029778377.2"/>
</dbReference>
<evidence type="ECO:0000256" key="1">
    <source>
        <dbReference type="ARBA" id="ARBA00004167"/>
    </source>
</evidence>
<dbReference type="InterPro" id="IPR036772">
    <property type="entry name" value="SRCR-like_dom_sf"/>
</dbReference>
<keyword evidence="9" id="KW-0720">Serine protease</keyword>
<keyword evidence="12" id="KW-0865">Zymogen</keyword>
<dbReference type="GO" id="GO:0004252">
    <property type="term" value="F:serine-type endopeptidase activity"/>
    <property type="evidence" value="ECO:0007669"/>
    <property type="project" value="InterPro"/>
</dbReference>
<dbReference type="InterPro" id="IPR001254">
    <property type="entry name" value="Trypsin_dom"/>
</dbReference>
<evidence type="ECO:0000256" key="11">
    <source>
        <dbReference type="ARBA" id="ARBA00023136"/>
    </source>
</evidence>
<sequence>MKWCLCQSNCINLILLVIAALTLPGYAEYDGDITSESSGLVKVFHNGKWGSICEGNTSHVEAKVICRSLGRKYLSHGGISSSLPAYMSSVTCRGDEMSLVDCYNATLSSYSYCSSSPKLYVRCKENPTETYCSFDNDMCGMVSEGTLYKWKRIYPKKHSRLPGSEKDHTTKSSKGKYMFASSVGFPGQRAYLKKVFNNYIGSISFYYHMFGKDMGSLNIYIQTNSSKTEIASISDNQGDGWKYLCLPVAVKYGYQEIVFEAFHGNGTESGIALDDMTISTENCSQWNVSCNFNENTCNYDIENNDINGGWRIEKISGLEDRSNYGDYLVFHSNYNAVNRNSLISPFIDIPLSNAKVTFYYYMPGIANGELQVRFVEEGLEKWSTKTPYFWQDFGDHGTKWQYGCMNLPSKRGRIVFIGFSGRSKTSKMALDDIIIAEGLCQTGITNHVCTFDNPLLCKYIITCMNPIEYTWRRIIGGTPTNGTGPDTDNSNSKDGFYIYAESSYGKPNDTAELKFPVSNVKEKSLKFAYSMHGSGIGQLYVKFKNKSDEKIVWRMKGDQGLYWYEVCLFIEYDINDIVFIAERGDSYLGDIAIDSVSVEMKACPGPFDCDFEDGICNYKVSNTSHLWKIKNQNPDSGDTSSYLFIYSYSNTENIFEMKSPQAFVKGNSSVSFKYKMTEYTKEIAVFTYDAKSRNNIWSSNYNNITEFTTACINFQFSQEIGLGFQMTANTNASMKEYAYLDYISISNTTCESKFFSCAFEDTNMCGFKSFPERASWTLSNGLSGERPKLDHSERTYEGLYVMSSSRGLSRLELPTITMENTFCLNFYYTFFGNGNVSVYNNDTFLMGLSKFDVDNWRNVKITLPKGRHNISYIYWKNNTYGTVAFDSVSTTPGKCSHTDCGENWKPCNNNYTCYPYTAKCDGINNCPDGEDEFNCTSGKRKFRLVGGQSLLSGTVEMHNGSQYSPICAYRFLLEGVEQICSEFEVNGTVTLQKKFIYLTEEYFNCVYREFNCYKRECSSRCYCSSLYVTCSNTTCEEGEVKCPPGRNETNSADVCIRQESLCDGEIDCEDGTDEGICDQCTDEQWQCRDKKCIKKDLHCNGIKDCKDGSDEFHCFRYIGKTIKFFYNDSYKYICENNLKNERIAKQLCSYVGRSNGTFGDPILGDGVLFTSKISYNTNQLIPGFEAVSIGNCSIMVLNCIEQQCGNQNMNLIEPNIRYGQKSLDGKWPWDVQIFAGSQLICTGVIINSHYVLTAAHCLIYVDKYDYSIRVGSVKKNQGTKYNVFQSLKHEQYDSNNFNNDIGLIYIKSKIKMSANVQPICLPENPAPKDKECYVTGWGMNEKGTYPTTLHETKVYLLEDSFCKKYYSRIGNATFCANHREDNQPTCYVDSGGPLACRDTYGNWVIYGITSFGKSECTGPDSSPAAFTDVSKLVMWIEKNT</sequence>
<dbReference type="InterPro" id="IPR018114">
    <property type="entry name" value="TRYPSIN_HIS"/>
</dbReference>
<feature type="domain" description="MAM" evidence="18">
    <location>
        <begin position="288"/>
        <end position="442"/>
    </location>
</feature>
<dbReference type="FunFam" id="3.10.250.10:FF:000016">
    <property type="entry name" value="Scavenger receptor cysteine-rich protein type 12"/>
    <property type="match status" value="1"/>
</dbReference>
<gene>
    <name evidence="22" type="primary">LOC115209820</name>
</gene>
<dbReference type="PANTHER" id="PTHR23282">
    <property type="entry name" value="APICAL ENDOSOMAL GLYCOPROTEIN PRECURSOR"/>
    <property type="match status" value="1"/>
</dbReference>
<feature type="disulfide bond" evidence="15">
    <location>
        <begin position="1099"/>
        <end position="1114"/>
    </location>
</feature>
<keyword evidence="10" id="KW-1133">Transmembrane helix</keyword>
<feature type="disulfide bond" evidence="15">
    <location>
        <begin position="1080"/>
        <end position="1092"/>
    </location>
</feature>
<evidence type="ECO:0000256" key="17">
    <source>
        <dbReference type="SAM" id="SignalP"/>
    </source>
</evidence>
<feature type="disulfide bond" evidence="16">
    <location>
        <begin position="92"/>
        <end position="102"/>
    </location>
</feature>
<keyword evidence="21" id="KW-1185">Reference proteome</keyword>
<dbReference type="PROSITE" id="PS00134">
    <property type="entry name" value="TRYPSIN_HIS"/>
    <property type="match status" value="1"/>
</dbReference>
<dbReference type="KEGG" id="osn:115209820"/>
<feature type="domain" description="SRCR" evidence="20">
    <location>
        <begin position="26"/>
        <end position="124"/>
    </location>
</feature>
<keyword evidence="6 17" id="KW-0732">Signal</keyword>
<evidence type="ECO:0000256" key="6">
    <source>
        <dbReference type="ARBA" id="ARBA00022729"/>
    </source>
</evidence>
<dbReference type="InterPro" id="IPR013320">
    <property type="entry name" value="ConA-like_dom_sf"/>
</dbReference>
<feature type="signal peptide" evidence="17">
    <location>
        <begin position="1"/>
        <end position="27"/>
    </location>
</feature>
<protein>
    <submittedName>
        <fullName evidence="22">MAM and LDL-receptor class A domain-containing protein 1-like isoform X1</fullName>
    </submittedName>
</protein>
<dbReference type="InterPro" id="IPR051560">
    <property type="entry name" value="MAM_domain-containing"/>
</dbReference>
<dbReference type="SMART" id="SM00020">
    <property type="entry name" value="Tryp_SPc"/>
    <property type="match status" value="1"/>
</dbReference>
<keyword evidence="11" id="KW-0472">Membrane</keyword>
<evidence type="ECO:0000256" key="9">
    <source>
        <dbReference type="ARBA" id="ARBA00022825"/>
    </source>
</evidence>
<dbReference type="InterPro" id="IPR023415">
    <property type="entry name" value="LDLR_class-A_CS"/>
</dbReference>
<keyword evidence="13 16" id="KW-1015">Disulfide bond</keyword>
<evidence type="ECO:0000259" key="20">
    <source>
        <dbReference type="PROSITE" id="PS50287"/>
    </source>
</evidence>
<evidence type="ECO:0000256" key="5">
    <source>
        <dbReference type="ARBA" id="ARBA00022692"/>
    </source>
</evidence>
<dbReference type="InterPro" id="IPR043504">
    <property type="entry name" value="Peptidase_S1_PA_chymotrypsin"/>
</dbReference>
<keyword evidence="7" id="KW-0677">Repeat</keyword>
<evidence type="ECO:0000256" key="10">
    <source>
        <dbReference type="ARBA" id="ARBA00022989"/>
    </source>
</evidence>
<dbReference type="SMART" id="SM00202">
    <property type="entry name" value="SR"/>
    <property type="match status" value="1"/>
</dbReference>
<comment type="subcellular location">
    <subcellularLocation>
        <location evidence="1">Membrane</location>
        <topology evidence="1">Single-pass membrane protein</topology>
    </subcellularLocation>
    <subcellularLocation>
        <location evidence="2">Secreted</location>
    </subcellularLocation>
</comment>
<dbReference type="SMART" id="SM00137">
    <property type="entry name" value="MAM"/>
    <property type="match status" value="3"/>
</dbReference>
<dbReference type="InterPro" id="IPR009003">
    <property type="entry name" value="Peptidase_S1_PA"/>
</dbReference>
<dbReference type="CDD" id="cd00190">
    <property type="entry name" value="Tryp_SPc"/>
    <property type="match status" value="1"/>
</dbReference>
<evidence type="ECO:0000256" key="16">
    <source>
        <dbReference type="PROSITE-ProRule" id="PRU00196"/>
    </source>
</evidence>
<keyword evidence="14" id="KW-0325">Glycoprotein</keyword>